<dbReference type="Pfam" id="PF24809">
    <property type="entry name" value="DUF7708"/>
    <property type="match status" value="1"/>
</dbReference>
<evidence type="ECO:0008006" key="8">
    <source>
        <dbReference type="Google" id="ProtNLM"/>
    </source>
</evidence>
<organism evidence="6 7">
    <name type="scientific">Neonectria punicea</name>
    <dbReference type="NCBI Taxonomy" id="979145"/>
    <lineage>
        <taxon>Eukaryota</taxon>
        <taxon>Fungi</taxon>
        <taxon>Dikarya</taxon>
        <taxon>Ascomycota</taxon>
        <taxon>Pezizomycotina</taxon>
        <taxon>Sordariomycetes</taxon>
        <taxon>Hypocreomycetidae</taxon>
        <taxon>Hypocreales</taxon>
        <taxon>Nectriaceae</taxon>
        <taxon>Neonectria</taxon>
    </lineage>
</organism>
<dbReference type="InterPro" id="IPR056125">
    <property type="entry name" value="DUF7708"/>
</dbReference>
<feature type="repeat" description="ANK" evidence="2">
    <location>
        <begin position="986"/>
        <end position="1018"/>
    </location>
</feature>
<keyword evidence="7" id="KW-1185">Reference proteome</keyword>
<dbReference type="SUPFAM" id="SSF52540">
    <property type="entry name" value="P-loop containing nucleoside triphosphate hydrolases"/>
    <property type="match status" value="1"/>
</dbReference>
<reference evidence="6 7" key="1">
    <citation type="journal article" date="2025" name="Microbiol. Resour. Announc.">
        <title>Draft genome sequences for Neonectria magnoliae and Neonectria punicea, canker pathogens of Liriodendron tulipifera and Acer saccharum in West Virginia.</title>
        <authorList>
            <person name="Petronek H.M."/>
            <person name="Kasson M.T."/>
            <person name="Metheny A.M."/>
            <person name="Stauder C.M."/>
            <person name="Lovett B."/>
            <person name="Lynch S.C."/>
            <person name="Garnas J.R."/>
            <person name="Kasson L.R."/>
            <person name="Stajich J.E."/>
        </authorList>
    </citation>
    <scope>NUCLEOTIDE SEQUENCE [LARGE SCALE GENOMIC DNA]</scope>
    <source>
        <strain evidence="6 7">NRRL 64653</strain>
    </source>
</reference>
<dbReference type="InterPro" id="IPR002110">
    <property type="entry name" value="Ankyrin_rpt"/>
</dbReference>
<dbReference type="PANTHER" id="PTHR10039">
    <property type="entry name" value="AMELOGENIN"/>
    <property type="match status" value="1"/>
</dbReference>
<dbReference type="Pfam" id="PF12796">
    <property type="entry name" value="Ank_2"/>
    <property type="match status" value="1"/>
</dbReference>
<dbReference type="InterPro" id="IPR027417">
    <property type="entry name" value="P-loop_NTPase"/>
</dbReference>
<sequence>MAMSELVYGHSEDLWAKAVESLKPELRELFTSDQSDRQAVLEVVLYAAQEKRELCIRKQWKITKKNGDIIILRDVFEKIIQCVDKFKALGNAAAEFAPGYASVPWGVIKMLLQTTVNDTAAFAAMVDGLEEVTSTIARCSIFEAVYLKQPTLAMDHLKGSLVSPYGAILNFLGTSYSYFSTNTGKRFMKATLESAKEIEDAIRRFRVKQGEVERTAQIASMEILHDTSTRMITLTTMVGSLSIQLETANSRLAILNPESQTALVRDSESMKAAVASIMGPKSRTIQKPFRETDDLSVPERVMMYDWLSSIRYQSHHQTETQGRLSGSGEWLFQSSEFLDWTNSSISGTLWLHGMPGCGKTKLASAVVDFDLARAENQSGTAAPIAYFYCAQISAETGRSEPDEVLRCIARQLCRDNTNLPVGDDLRHAYENAGKPQIGQNKLDVGGATDLILSTLSANPATIVIDALDELRPEKRHQIFECLDKIVKESSNVVKVFLTSRNDRDIVCRLNSTPNIYISAQHNGADIQRFIAVKLEKAVSNKRLLRGKASESLQHQIADTLNHGAQGMFRWVSLQIQNLCDPRRMKLEEDVLQELRQLPQSLSDLYAIAFDQICQLSPSSYEIGISALKLLLVAVRPITWDEVLHILQVSHTSIRGGITREELLDITCNFIDDDGRQMYPRFAHQSVWEYLETRPDFARGVSNARVAHMCLHHIVAPGNEKTRQFCYSTFYLGNHLSATVPEERTALRPLLERLLLPELLDSMPDAKPPPSELFNKWRRRLYRKRSCMMLAVILNRPSIVSTVRNLHFDVDTPTASGKTALWVAAKLGKPRMIRELLICGADPNQINQDTTEKETRTFIPGTWKFYHKADEAGEADEDEEASHADIYHRRSTTSMGFHVQQGNTREIQSPFYYKNERKSVIHAAMHTANAAECVKTLIDFGADVNSRTSQNVTSLQHCLEYGNLESMFGVFSILLKAGAEADAVLQSGRTIIHVVAAMGHWELIRQLLDIGADCSLRDDLQQSPLDLARRYGHRKTVELLESRHGAGPLVRVEEAATSQSQESSTSWSGYPTPSIRVEDYEGYTPATTQLSPDESQHQFTSFDSIVKEDTMENQTLQRKSSIGKWWKRLSATSK</sequence>
<evidence type="ECO:0000256" key="2">
    <source>
        <dbReference type="PROSITE-ProRule" id="PRU00023"/>
    </source>
</evidence>
<dbReference type="Proteomes" id="UP001498476">
    <property type="component" value="Unassembled WGS sequence"/>
</dbReference>
<dbReference type="EMBL" id="JAZAVJ010000049">
    <property type="protein sequence ID" value="KAK7418265.1"/>
    <property type="molecule type" value="Genomic_DNA"/>
</dbReference>
<keyword evidence="1" id="KW-0677">Repeat</keyword>
<accession>A0ABR1HBD8</accession>
<evidence type="ECO:0000259" key="5">
    <source>
        <dbReference type="Pfam" id="PF24883"/>
    </source>
</evidence>
<dbReference type="SMART" id="SM00248">
    <property type="entry name" value="ANK"/>
    <property type="match status" value="6"/>
</dbReference>
<dbReference type="PROSITE" id="PS50088">
    <property type="entry name" value="ANK_REPEAT"/>
    <property type="match status" value="3"/>
</dbReference>
<feature type="repeat" description="ANK" evidence="2">
    <location>
        <begin position="915"/>
        <end position="948"/>
    </location>
</feature>
<dbReference type="Pfam" id="PF24883">
    <property type="entry name" value="NPHP3_N"/>
    <property type="match status" value="1"/>
</dbReference>
<keyword evidence="2" id="KW-0040">ANK repeat</keyword>
<evidence type="ECO:0000313" key="6">
    <source>
        <dbReference type="EMBL" id="KAK7418265.1"/>
    </source>
</evidence>
<feature type="repeat" description="ANK" evidence="2">
    <location>
        <begin position="815"/>
        <end position="847"/>
    </location>
</feature>
<evidence type="ECO:0000256" key="1">
    <source>
        <dbReference type="ARBA" id="ARBA00022737"/>
    </source>
</evidence>
<dbReference type="PROSITE" id="PS50297">
    <property type="entry name" value="ANK_REP_REGION"/>
    <property type="match status" value="2"/>
</dbReference>
<dbReference type="Gene3D" id="1.25.40.20">
    <property type="entry name" value="Ankyrin repeat-containing domain"/>
    <property type="match status" value="2"/>
</dbReference>
<dbReference type="SUPFAM" id="SSF48403">
    <property type="entry name" value="Ankyrin repeat"/>
    <property type="match status" value="1"/>
</dbReference>
<dbReference type="Pfam" id="PF00023">
    <property type="entry name" value="Ank"/>
    <property type="match status" value="2"/>
</dbReference>
<feature type="region of interest" description="Disordered" evidence="3">
    <location>
        <begin position="1053"/>
        <end position="1072"/>
    </location>
</feature>
<protein>
    <recommendedName>
        <fullName evidence="8">NACHT domain-containing protein</fullName>
    </recommendedName>
</protein>
<comment type="caution">
    <text evidence="6">The sequence shown here is derived from an EMBL/GenBank/DDBJ whole genome shotgun (WGS) entry which is preliminary data.</text>
</comment>
<gene>
    <name evidence="6" type="ORF">QQX98_004050</name>
</gene>
<dbReference type="InterPro" id="IPR056884">
    <property type="entry name" value="NPHP3-like_N"/>
</dbReference>
<dbReference type="Gene3D" id="3.40.50.300">
    <property type="entry name" value="P-loop containing nucleotide triphosphate hydrolases"/>
    <property type="match status" value="1"/>
</dbReference>
<evidence type="ECO:0000259" key="4">
    <source>
        <dbReference type="Pfam" id="PF24809"/>
    </source>
</evidence>
<feature type="domain" description="DUF7708" evidence="4">
    <location>
        <begin position="94"/>
        <end position="221"/>
    </location>
</feature>
<feature type="domain" description="Nephrocystin 3-like N-terminal" evidence="5">
    <location>
        <begin position="326"/>
        <end position="500"/>
    </location>
</feature>
<proteinExistence type="predicted"/>
<evidence type="ECO:0000256" key="3">
    <source>
        <dbReference type="SAM" id="MobiDB-lite"/>
    </source>
</evidence>
<evidence type="ECO:0000313" key="7">
    <source>
        <dbReference type="Proteomes" id="UP001498476"/>
    </source>
</evidence>
<dbReference type="InterPro" id="IPR036770">
    <property type="entry name" value="Ankyrin_rpt-contain_sf"/>
</dbReference>
<name>A0ABR1HBD8_9HYPO</name>
<feature type="compositionally biased region" description="Low complexity" evidence="3">
    <location>
        <begin position="1054"/>
        <end position="1065"/>
    </location>
</feature>
<dbReference type="PANTHER" id="PTHR10039:SF16">
    <property type="entry name" value="GPI INOSITOL-DEACYLASE"/>
    <property type="match status" value="1"/>
</dbReference>